<dbReference type="RefSeq" id="WP_139346321.1">
    <property type="nucleotide sequence ID" value="NZ_JACHEJ010000018.1"/>
</dbReference>
<sequence length="382" mass="42697">MHLPKSDRRGNMWASASITDVSEEVSSVITDAAIGRRCWSDLCKLFTQAFPGSYAALLNQNFVRPEVNFAVSDGLEEEHINSFLGHYSLVNPWQRFWQHASNGAILVAERDDPARQYRGSEFYEDWMKAVGDFDAAVGLRLQVEDDQIIYLPVHFSEKLSPAYEPRLEAVMRNTRRSLTNALQLASYVQDTAQKVSAEAALAGLDHHIVFVVDENLKLHEANQRAVDAFSCRFPVTCRNGMIRFAVPSVTSQVLQRLRSKQRDLVGKLLMTAGVDKWVVGLNSLPRLCPEGPILSRPQFLIQIHKLSSSLERIDEDLLVAGFGLTPSELRLCRALAAGVLLADAAPLVQISYENARQKLKSIFKKLSVSSQADLKMVLRSMV</sequence>
<dbReference type="SUPFAM" id="SSF46894">
    <property type="entry name" value="C-terminal effector domain of the bipartite response regulators"/>
    <property type="match status" value="1"/>
</dbReference>
<dbReference type="AlphaFoldDB" id="A0A7X0DEQ5"/>
<accession>A0A7X0DEQ5</accession>
<comment type="caution">
    <text evidence="1">The sequence shown here is derived from an EMBL/GenBank/DDBJ whole genome shotgun (WGS) entry which is preliminary data.</text>
</comment>
<evidence type="ECO:0000313" key="2">
    <source>
        <dbReference type="Proteomes" id="UP000535501"/>
    </source>
</evidence>
<proteinExistence type="predicted"/>
<organism evidence="1 2">
    <name type="scientific">Pseudorhizobium flavum</name>
    <dbReference type="NCBI Taxonomy" id="1335061"/>
    <lineage>
        <taxon>Bacteria</taxon>
        <taxon>Pseudomonadati</taxon>
        <taxon>Pseudomonadota</taxon>
        <taxon>Alphaproteobacteria</taxon>
        <taxon>Hyphomicrobiales</taxon>
        <taxon>Rhizobiaceae</taxon>
        <taxon>Rhizobium/Agrobacterium group</taxon>
        <taxon>Pseudorhizobium</taxon>
    </lineage>
</organism>
<name>A0A7X0DEQ5_9HYPH</name>
<keyword evidence="2" id="KW-1185">Reference proteome</keyword>
<dbReference type="InterPro" id="IPR016032">
    <property type="entry name" value="Sig_transdc_resp-reg_C-effctor"/>
</dbReference>
<protein>
    <submittedName>
        <fullName evidence="1">DNA-binding CsgD family transcriptional regulator</fullName>
    </submittedName>
</protein>
<dbReference type="Proteomes" id="UP000535501">
    <property type="component" value="Unassembled WGS sequence"/>
</dbReference>
<evidence type="ECO:0000313" key="1">
    <source>
        <dbReference type="EMBL" id="MBB6182060.1"/>
    </source>
</evidence>
<dbReference type="EMBL" id="JACHEJ010000018">
    <property type="protein sequence ID" value="MBB6182060.1"/>
    <property type="molecule type" value="Genomic_DNA"/>
</dbReference>
<dbReference type="GO" id="GO:0006355">
    <property type="term" value="P:regulation of DNA-templated transcription"/>
    <property type="evidence" value="ECO:0007669"/>
    <property type="project" value="InterPro"/>
</dbReference>
<keyword evidence="1" id="KW-0238">DNA-binding</keyword>
<gene>
    <name evidence="1" type="ORF">HNQ75_004049</name>
</gene>
<dbReference type="GO" id="GO:0003677">
    <property type="term" value="F:DNA binding"/>
    <property type="evidence" value="ECO:0007669"/>
    <property type="project" value="UniProtKB-KW"/>
</dbReference>
<reference evidence="1 2" key="1">
    <citation type="submission" date="2020-08" db="EMBL/GenBank/DDBJ databases">
        <title>Genomic Encyclopedia of Type Strains, Phase IV (KMG-IV): sequencing the most valuable type-strain genomes for metagenomic binning, comparative biology and taxonomic classification.</title>
        <authorList>
            <person name="Goeker M."/>
        </authorList>
    </citation>
    <scope>NUCLEOTIDE SEQUENCE [LARGE SCALE GENOMIC DNA]</scope>
    <source>
        <strain evidence="1 2">DSM 102134</strain>
    </source>
</reference>